<organism evidence="2 3">
    <name type="scientific">Oceaniferula flava</name>
    <dbReference type="NCBI Taxonomy" id="2800421"/>
    <lineage>
        <taxon>Bacteria</taxon>
        <taxon>Pseudomonadati</taxon>
        <taxon>Verrucomicrobiota</taxon>
        <taxon>Verrucomicrobiia</taxon>
        <taxon>Verrucomicrobiales</taxon>
        <taxon>Verrucomicrobiaceae</taxon>
        <taxon>Oceaniferula</taxon>
    </lineage>
</organism>
<sequence>MNLSLKQLQHFTQIAEHQNISSAASTLGVTQPALSLSLKKIEKDLDIQLFHRTEGRVVLNEVGQLLQPKIKQLLRSYESVLDTAETIGSNHPPSCSVFLPSCPWTYDLRIRLAKDPAYQLALPTEETWGDTLSPAEHDAKLICEYTPKIPKAGYKHHLIHQIKGLCAVFNPDFEESETTAPTDTLPPHAEIVIPCDTCIPGTRQILQSEAAEKVGLTHRVVRDLACYDQIVASCLNPMTIGLLSGQASVWRKHYGDCLKFVDIDAFKDLELTTSLVCANHLDPQIVHELVNISRNSLAQIG</sequence>
<evidence type="ECO:0000313" key="2">
    <source>
        <dbReference type="EMBL" id="MBK1854673.1"/>
    </source>
</evidence>
<evidence type="ECO:0000259" key="1">
    <source>
        <dbReference type="PROSITE" id="PS50931"/>
    </source>
</evidence>
<keyword evidence="3" id="KW-1185">Reference proteome</keyword>
<dbReference type="RefSeq" id="WP_309489279.1">
    <property type="nucleotide sequence ID" value="NZ_JAENIG010000003.1"/>
</dbReference>
<gene>
    <name evidence="2" type="ORF">JIN83_06860</name>
</gene>
<dbReference type="InterPro" id="IPR036390">
    <property type="entry name" value="WH_DNA-bd_sf"/>
</dbReference>
<proteinExistence type="predicted"/>
<dbReference type="Proteomes" id="UP000634206">
    <property type="component" value="Unassembled WGS sequence"/>
</dbReference>
<accession>A0AAE2SA95</accession>
<feature type="domain" description="HTH lysR-type" evidence="1">
    <location>
        <begin position="3"/>
        <end position="60"/>
    </location>
</feature>
<reference evidence="2" key="1">
    <citation type="submission" date="2021-01" db="EMBL/GenBank/DDBJ databases">
        <title>Modified the classification status of verrucomicrobia.</title>
        <authorList>
            <person name="Feng X."/>
        </authorList>
    </citation>
    <scope>NUCLEOTIDE SEQUENCE</scope>
    <source>
        <strain evidence="2">5K15</strain>
    </source>
</reference>
<dbReference type="PANTHER" id="PTHR30419:SF30">
    <property type="entry name" value="LYSR FAMILY TRANSCRIPTIONAL REGULATOR"/>
    <property type="match status" value="1"/>
</dbReference>
<dbReference type="AlphaFoldDB" id="A0AAE2SA95"/>
<dbReference type="InterPro" id="IPR050950">
    <property type="entry name" value="HTH-type_LysR_regulators"/>
</dbReference>
<dbReference type="PRINTS" id="PR00039">
    <property type="entry name" value="HTHLYSR"/>
</dbReference>
<dbReference type="SUPFAM" id="SSF46785">
    <property type="entry name" value="Winged helix' DNA-binding domain"/>
    <property type="match status" value="1"/>
</dbReference>
<dbReference type="InterPro" id="IPR036388">
    <property type="entry name" value="WH-like_DNA-bd_sf"/>
</dbReference>
<dbReference type="GO" id="GO:0003700">
    <property type="term" value="F:DNA-binding transcription factor activity"/>
    <property type="evidence" value="ECO:0007669"/>
    <property type="project" value="InterPro"/>
</dbReference>
<dbReference type="EMBL" id="JAENIG010000003">
    <property type="protein sequence ID" value="MBK1854673.1"/>
    <property type="molecule type" value="Genomic_DNA"/>
</dbReference>
<comment type="caution">
    <text evidence="2">The sequence shown here is derived from an EMBL/GenBank/DDBJ whole genome shotgun (WGS) entry which is preliminary data.</text>
</comment>
<protein>
    <submittedName>
        <fullName evidence="2">LysR family transcriptional regulator</fullName>
    </submittedName>
</protein>
<dbReference type="InterPro" id="IPR000847">
    <property type="entry name" value="LysR_HTH_N"/>
</dbReference>
<name>A0AAE2SA95_9BACT</name>
<dbReference type="PROSITE" id="PS50931">
    <property type="entry name" value="HTH_LYSR"/>
    <property type="match status" value="1"/>
</dbReference>
<dbReference type="GO" id="GO:0005829">
    <property type="term" value="C:cytosol"/>
    <property type="evidence" value="ECO:0007669"/>
    <property type="project" value="TreeGrafter"/>
</dbReference>
<dbReference type="Pfam" id="PF00126">
    <property type="entry name" value="HTH_1"/>
    <property type="match status" value="1"/>
</dbReference>
<dbReference type="PANTHER" id="PTHR30419">
    <property type="entry name" value="HTH-TYPE TRANSCRIPTIONAL REGULATOR YBHD"/>
    <property type="match status" value="1"/>
</dbReference>
<dbReference type="Gene3D" id="1.10.10.10">
    <property type="entry name" value="Winged helix-like DNA-binding domain superfamily/Winged helix DNA-binding domain"/>
    <property type="match status" value="1"/>
</dbReference>
<evidence type="ECO:0000313" key="3">
    <source>
        <dbReference type="Proteomes" id="UP000634206"/>
    </source>
</evidence>